<sequence length="126" mass="13827">MTVLRSYGWVAYDASGRPAAYIGGDVYDRWVTYRGEGPDGPLLSGGDARVSMALICLVDPARRRQGHGRAAITTVLAHPGLRDVRAFYCGIDAGNHPSRRCATSAGFELLDPTPDFEDIVYYRYAR</sequence>
<dbReference type="AlphaFoldDB" id="A0A9W6VM48"/>
<dbReference type="PROSITE" id="PS51186">
    <property type="entry name" value="GNAT"/>
    <property type="match status" value="1"/>
</dbReference>
<dbReference type="InterPro" id="IPR016181">
    <property type="entry name" value="Acyl_CoA_acyltransferase"/>
</dbReference>
<dbReference type="Pfam" id="PF00583">
    <property type="entry name" value="Acetyltransf_1"/>
    <property type="match status" value="1"/>
</dbReference>
<protein>
    <recommendedName>
        <fullName evidence="1">N-acetyltransferase domain-containing protein</fullName>
    </recommendedName>
</protein>
<proteinExistence type="predicted"/>
<organism evidence="2 3">
    <name type="scientific">Actinoallomurus iriomotensis</name>
    <dbReference type="NCBI Taxonomy" id="478107"/>
    <lineage>
        <taxon>Bacteria</taxon>
        <taxon>Bacillati</taxon>
        <taxon>Actinomycetota</taxon>
        <taxon>Actinomycetes</taxon>
        <taxon>Streptosporangiales</taxon>
        <taxon>Thermomonosporaceae</taxon>
        <taxon>Actinoallomurus</taxon>
    </lineage>
</organism>
<dbReference type="Proteomes" id="UP001165135">
    <property type="component" value="Unassembled WGS sequence"/>
</dbReference>
<dbReference type="EMBL" id="BSTJ01000001">
    <property type="protein sequence ID" value="GLY72324.1"/>
    <property type="molecule type" value="Genomic_DNA"/>
</dbReference>
<dbReference type="RefSeq" id="WP_285617334.1">
    <property type="nucleotide sequence ID" value="NZ_BSTJ01000001.1"/>
</dbReference>
<dbReference type="InterPro" id="IPR000182">
    <property type="entry name" value="GNAT_dom"/>
</dbReference>
<evidence type="ECO:0000259" key="1">
    <source>
        <dbReference type="PROSITE" id="PS51186"/>
    </source>
</evidence>
<evidence type="ECO:0000313" key="2">
    <source>
        <dbReference type="EMBL" id="GLY72324.1"/>
    </source>
</evidence>
<dbReference type="Gene3D" id="3.40.630.30">
    <property type="match status" value="1"/>
</dbReference>
<reference evidence="2" key="1">
    <citation type="submission" date="2023-03" db="EMBL/GenBank/DDBJ databases">
        <title>Actinoallomurus iriomotensis NBRC 103681.</title>
        <authorList>
            <person name="Ichikawa N."/>
            <person name="Sato H."/>
            <person name="Tonouchi N."/>
        </authorList>
    </citation>
    <scope>NUCLEOTIDE SEQUENCE</scope>
    <source>
        <strain evidence="2">NBRC 103681</strain>
    </source>
</reference>
<gene>
    <name evidence="2" type="ORF">Airi01_005910</name>
</gene>
<dbReference type="SUPFAM" id="SSF55729">
    <property type="entry name" value="Acyl-CoA N-acyltransferases (Nat)"/>
    <property type="match status" value="1"/>
</dbReference>
<name>A0A9W6VM48_9ACTN</name>
<accession>A0A9W6VM48</accession>
<comment type="caution">
    <text evidence="2">The sequence shown here is derived from an EMBL/GenBank/DDBJ whole genome shotgun (WGS) entry which is preliminary data.</text>
</comment>
<feature type="domain" description="N-acetyltransferase" evidence="1">
    <location>
        <begin position="1"/>
        <end position="126"/>
    </location>
</feature>
<dbReference type="GO" id="GO:0016747">
    <property type="term" value="F:acyltransferase activity, transferring groups other than amino-acyl groups"/>
    <property type="evidence" value="ECO:0007669"/>
    <property type="project" value="InterPro"/>
</dbReference>
<evidence type="ECO:0000313" key="3">
    <source>
        <dbReference type="Proteomes" id="UP001165135"/>
    </source>
</evidence>